<dbReference type="RefSeq" id="XP_067716841.1">
    <property type="nucleotide sequence ID" value="XM_067860740.1"/>
</dbReference>
<organism evidence="1 2">
    <name type="scientific">Babesia caballi</name>
    <dbReference type="NCBI Taxonomy" id="5871"/>
    <lineage>
        <taxon>Eukaryota</taxon>
        <taxon>Sar</taxon>
        <taxon>Alveolata</taxon>
        <taxon>Apicomplexa</taxon>
        <taxon>Aconoidasida</taxon>
        <taxon>Piroplasmida</taxon>
        <taxon>Babesiidae</taxon>
        <taxon>Babesia</taxon>
    </lineage>
</organism>
<dbReference type="AlphaFoldDB" id="A0AAV4LY78"/>
<evidence type="ECO:0000313" key="1">
    <source>
        <dbReference type="EMBL" id="GIX64772.1"/>
    </source>
</evidence>
<comment type="caution">
    <text evidence="1">The sequence shown here is derived from an EMBL/GenBank/DDBJ whole genome shotgun (WGS) entry which is preliminary data.</text>
</comment>
<dbReference type="Proteomes" id="UP001497744">
    <property type="component" value="Unassembled WGS sequence"/>
</dbReference>
<name>A0AAV4LY78_BABCB</name>
<dbReference type="GeneID" id="94196253"/>
<dbReference type="GO" id="GO:0016787">
    <property type="term" value="F:hydrolase activity"/>
    <property type="evidence" value="ECO:0007669"/>
    <property type="project" value="UniProtKB-KW"/>
</dbReference>
<sequence length="185" mass="20088">MDFTTGQLSGLSGSAIATLLEDEPNGFDGLNKSYVMSTYLDAYQNFLHKLEERHGKDKLITKPTTCPLYSLHLAAKAYLKSQYHEHQADERDPNLKEIKEKLKSFKRARSHSHELSDEFVKFLNEINVTRPVTSRIGESSQLSSSAGAAAGGVLGTAALGGTAAALATNVGGITTTLKNFIPIFK</sequence>
<proteinExistence type="predicted"/>
<reference evidence="1 2" key="1">
    <citation type="submission" date="2021-06" db="EMBL/GenBank/DDBJ databases">
        <title>Genome sequence of Babesia caballi.</title>
        <authorList>
            <person name="Yamagishi J."/>
            <person name="Kidaka T."/>
            <person name="Ochi A."/>
        </authorList>
    </citation>
    <scope>NUCLEOTIDE SEQUENCE [LARGE SCALE GENOMIC DNA]</scope>
    <source>
        <strain evidence="1">USDA-D6B2</strain>
    </source>
</reference>
<protein>
    <submittedName>
        <fullName evidence="1">Fatty acid amide hydrolase 1</fullName>
    </submittedName>
</protein>
<gene>
    <name evidence="1" type="ORF">BcabD6B2_42070</name>
</gene>
<accession>A0AAV4LY78</accession>
<evidence type="ECO:0000313" key="2">
    <source>
        <dbReference type="Proteomes" id="UP001497744"/>
    </source>
</evidence>
<keyword evidence="1" id="KW-0378">Hydrolase</keyword>
<keyword evidence="2" id="KW-1185">Reference proteome</keyword>
<dbReference type="EMBL" id="BPLF01000003">
    <property type="protein sequence ID" value="GIX64772.1"/>
    <property type="molecule type" value="Genomic_DNA"/>
</dbReference>